<evidence type="ECO:0000313" key="6">
    <source>
        <dbReference type="Proteomes" id="UP001253458"/>
    </source>
</evidence>
<sequence length="341" mass="35279">MTAAFTTTHPSCPRSASRRLAAAAAALAALALLSPAAALAQAASYPNKAIKLVVPYAPGGSADIAARLVTDEWGKALGGSLFIENKGGAGGNIGVDMVAKAQPDGYTIGLQTVSLAINPALTARMPYDTLKDLAPIGMVASSQHVLVVNNAVPAKNLKELLALLKAKPGHYSYGSAGPGSTFHMSAELFKAVAGTPIVHIPYRGGGPAMIDTMSGQVAMSFPVLSAAQPHVQAGKLRALGVTGTKRSALMPDVPTIAEAGLPGYAFETWFIVFAPAGTPKPIIDKLNATLNQALGTPALKERMAKDGFDPIPSTPEQARARLETEMPQWAKLIKERGITAE</sequence>
<keyword evidence="5" id="KW-1185">Reference proteome</keyword>
<dbReference type="PANTHER" id="PTHR42928">
    <property type="entry name" value="TRICARBOXYLATE-BINDING PROTEIN"/>
    <property type="match status" value="1"/>
</dbReference>
<feature type="chain" id="PRO_5042508831" evidence="2">
    <location>
        <begin position="41"/>
        <end position="341"/>
    </location>
</feature>
<dbReference type="InterPro" id="IPR042100">
    <property type="entry name" value="Bug_dom1"/>
</dbReference>
<dbReference type="AlphaFoldDB" id="A0AAJ2F570"/>
<reference evidence="3 5" key="1">
    <citation type="submission" date="2023-07" db="EMBL/GenBank/DDBJ databases">
        <title>Sorghum-associated microbial communities from plants grown in Nebraska, USA.</title>
        <authorList>
            <person name="Schachtman D."/>
        </authorList>
    </citation>
    <scope>NUCLEOTIDE SEQUENCE</scope>
    <source>
        <strain evidence="4 5">BE105</strain>
        <strain evidence="3">BE69</strain>
    </source>
</reference>
<comment type="caution">
    <text evidence="3">The sequence shown here is derived from an EMBL/GenBank/DDBJ whole genome shotgun (WGS) entry which is preliminary data.</text>
</comment>
<keyword evidence="3" id="KW-0675">Receptor</keyword>
<gene>
    <name evidence="3" type="ORF">J2W88_003089</name>
    <name evidence="4" type="ORF">J2W93_004003</name>
</gene>
<evidence type="ECO:0000256" key="1">
    <source>
        <dbReference type="ARBA" id="ARBA00006987"/>
    </source>
</evidence>
<dbReference type="SUPFAM" id="SSF53850">
    <property type="entry name" value="Periplasmic binding protein-like II"/>
    <property type="match status" value="1"/>
</dbReference>
<dbReference type="Proteomes" id="UP001249076">
    <property type="component" value="Unassembled WGS sequence"/>
</dbReference>
<organism evidence="3 6">
    <name type="scientific">Acidovorax delafieldii</name>
    <name type="common">Pseudomonas delafieldii</name>
    <dbReference type="NCBI Taxonomy" id="47920"/>
    <lineage>
        <taxon>Bacteria</taxon>
        <taxon>Pseudomonadati</taxon>
        <taxon>Pseudomonadota</taxon>
        <taxon>Betaproteobacteria</taxon>
        <taxon>Burkholderiales</taxon>
        <taxon>Comamonadaceae</taxon>
        <taxon>Acidovorax</taxon>
    </lineage>
</organism>
<dbReference type="InterPro" id="IPR005064">
    <property type="entry name" value="BUG"/>
</dbReference>
<dbReference type="PIRSF" id="PIRSF017082">
    <property type="entry name" value="YflP"/>
    <property type="match status" value="1"/>
</dbReference>
<feature type="signal peptide" evidence="2">
    <location>
        <begin position="1"/>
        <end position="40"/>
    </location>
</feature>
<name>A0AAJ2F570_ACIDE</name>
<comment type="similarity">
    <text evidence="1">Belongs to the UPF0065 (bug) family.</text>
</comment>
<dbReference type="Gene3D" id="3.40.190.10">
    <property type="entry name" value="Periplasmic binding protein-like II"/>
    <property type="match status" value="1"/>
</dbReference>
<dbReference type="Gene3D" id="3.40.190.150">
    <property type="entry name" value="Bordetella uptake gene, domain 1"/>
    <property type="match status" value="1"/>
</dbReference>
<evidence type="ECO:0000313" key="4">
    <source>
        <dbReference type="EMBL" id="MDR6839149.1"/>
    </source>
</evidence>
<evidence type="ECO:0000313" key="3">
    <source>
        <dbReference type="EMBL" id="MDR6767808.1"/>
    </source>
</evidence>
<dbReference type="RefSeq" id="WP_310047587.1">
    <property type="nucleotide sequence ID" value="NZ_JAVDTL010000004.1"/>
</dbReference>
<protein>
    <submittedName>
        <fullName evidence="3">Tripartite-type tricarboxylate transporter receptor subunit TctC</fullName>
    </submittedName>
</protein>
<proteinExistence type="inferred from homology"/>
<dbReference type="Pfam" id="PF03401">
    <property type="entry name" value="TctC"/>
    <property type="match status" value="1"/>
</dbReference>
<evidence type="ECO:0000313" key="5">
    <source>
        <dbReference type="Proteomes" id="UP001249076"/>
    </source>
</evidence>
<dbReference type="EMBL" id="JAVDTS010000006">
    <property type="protein sequence ID" value="MDR6839149.1"/>
    <property type="molecule type" value="Genomic_DNA"/>
</dbReference>
<dbReference type="Proteomes" id="UP001253458">
    <property type="component" value="Unassembled WGS sequence"/>
</dbReference>
<accession>A0AAJ2F570</accession>
<dbReference type="CDD" id="cd13578">
    <property type="entry name" value="PBP2_Bug27"/>
    <property type="match status" value="1"/>
</dbReference>
<dbReference type="EMBL" id="JAVDTL010000004">
    <property type="protein sequence ID" value="MDR6767808.1"/>
    <property type="molecule type" value="Genomic_DNA"/>
</dbReference>
<keyword evidence="2" id="KW-0732">Signal</keyword>
<dbReference type="PANTHER" id="PTHR42928:SF5">
    <property type="entry name" value="BLR1237 PROTEIN"/>
    <property type="match status" value="1"/>
</dbReference>
<evidence type="ECO:0000256" key="2">
    <source>
        <dbReference type="SAM" id="SignalP"/>
    </source>
</evidence>